<gene>
    <name evidence="6" type="ORF">MM59RIKEN_19980</name>
</gene>
<dbReference type="GO" id="GO:0003677">
    <property type="term" value="F:DNA binding"/>
    <property type="evidence" value="ECO:0007669"/>
    <property type="project" value="UniProtKB-KW"/>
</dbReference>
<evidence type="ECO:0000256" key="4">
    <source>
        <dbReference type="ARBA" id="ARBA00023163"/>
    </source>
</evidence>
<dbReference type="SUPFAM" id="SSF88659">
    <property type="entry name" value="Sigma3 and sigma4 domains of RNA polymerase sigma factors"/>
    <property type="match status" value="1"/>
</dbReference>
<dbReference type="KEGG" id="pfaa:MM59RIKEN_19980"/>
<proteinExistence type="predicted"/>
<evidence type="ECO:0000256" key="2">
    <source>
        <dbReference type="ARBA" id="ARBA00023082"/>
    </source>
</evidence>
<dbReference type="Proteomes" id="UP000679848">
    <property type="component" value="Chromosome"/>
</dbReference>
<sequence length="98" mass="11879">MRSTPFNTRSSEWIGDMTVYLRETGEDNSLQMERLRRNLRRAREQELTPRQRQMLELHYDQRLSVTEIAKELGLHPSTVSRTLGRARERLRRYLRYTL</sequence>
<dbReference type="InterPro" id="IPR036388">
    <property type="entry name" value="WH-like_DNA-bd_sf"/>
</dbReference>
<keyword evidence="4" id="KW-0804">Transcription</keyword>
<keyword evidence="3" id="KW-0238">DNA-binding</keyword>
<dbReference type="AlphaFoldDB" id="A0A810Q8U1"/>
<dbReference type="InterPro" id="IPR013324">
    <property type="entry name" value="RNA_pol_sigma_r3/r4-like"/>
</dbReference>
<dbReference type="GO" id="GO:0016987">
    <property type="term" value="F:sigma factor activity"/>
    <property type="evidence" value="ECO:0007669"/>
    <property type="project" value="UniProtKB-KW"/>
</dbReference>
<evidence type="ECO:0000256" key="1">
    <source>
        <dbReference type="ARBA" id="ARBA00023015"/>
    </source>
</evidence>
<dbReference type="RefSeq" id="WP_187029358.1">
    <property type="nucleotide sequence ID" value="NZ_AP023420.1"/>
</dbReference>
<keyword evidence="2" id="KW-0731">Sigma factor</keyword>
<name>A0A810Q8U1_9FIRM</name>
<dbReference type="Gene3D" id="1.10.10.10">
    <property type="entry name" value="Winged helix-like DNA-binding domain superfamily/Winged helix DNA-binding domain"/>
    <property type="match status" value="1"/>
</dbReference>
<dbReference type="PANTHER" id="PTHR30385:SF7">
    <property type="entry name" value="RNA POLYMERASE SIGMA FACTOR FLIA"/>
    <property type="match status" value="1"/>
</dbReference>
<dbReference type="NCBIfam" id="TIGR02937">
    <property type="entry name" value="sigma70-ECF"/>
    <property type="match status" value="1"/>
</dbReference>
<keyword evidence="7" id="KW-1185">Reference proteome</keyword>
<dbReference type="GO" id="GO:0006352">
    <property type="term" value="P:DNA-templated transcription initiation"/>
    <property type="evidence" value="ECO:0007669"/>
    <property type="project" value="InterPro"/>
</dbReference>
<feature type="domain" description="RNA polymerase sigma factor 70 region 4 type 2" evidence="5">
    <location>
        <begin position="45"/>
        <end position="90"/>
    </location>
</feature>
<reference evidence="6" key="1">
    <citation type="submission" date="2020-09" db="EMBL/GenBank/DDBJ databases">
        <title>New species isolated from human feces.</title>
        <authorList>
            <person name="Kitahara M."/>
            <person name="Shigeno Y."/>
            <person name="Shime M."/>
            <person name="Matsumoto Y."/>
            <person name="Nakamura S."/>
            <person name="Motooka D."/>
            <person name="Fukuoka S."/>
            <person name="Nishikawa H."/>
            <person name="Benno Y."/>
        </authorList>
    </citation>
    <scope>NUCLEOTIDE SEQUENCE</scope>
    <source>
        <strain evidence="6">MM59</strain>
    </source>
</reference>
<evidence type="ECO:0000259" key="5">
    <source>
        <dbReference type="Pfam" id="PF08281"/>
    </source>
</evidence>
<evidence type="ECO:0000256" key="3">
    <source>
        <dbReference type="ARBA" id="ARBA00023125"/>
    </source>
</evidence>
<dbReference type="EMBL" id="AP023420">
    <property type="protein sequence ID" value="BCK84679.1"/>
    <property type="molecule type" value="Genomic_DNA"/>
</dbReference>
<dbReference type="PANTHER" id="PTHR30385">
    <property type="entry name" value="SIGMA FACTOR F FLAGELLAR"/>
    <property type="match status" value="1"/>
</dbReference>
<dbReference type="InterPro" id="IPR014284">
    <property type="entry name" value="RNA_pol_sigma-70_dom"/>
</dbReference>
<organism evidence="6 7">
    <name type="scientific">Pusillibacter faecalis</name>
    <dbReference type="NCBI Taxonomy" id="2714358"/>
    <lineage>
        <taxon>Bacteria</taxon>
        <taxon>Bacillati</taxon>
        <taxon>Bacillota</taxon>
        <taxon>Clostridia</taxon>
        <taxon>Eubacteriales</taxon>
        <taxon>Oscillospiraceae</taxon>
        <taxon>Pusillibacter</taxon>
    </lineage>
</organism>
<evidence type="ECO:0000313" key="7">
    <source>
        <dbReference type="Proteomes" id="UP000679848"/>
    </source>
</evidence>
<dbReference type="InterPro" id="IPR013249">
    <property type="entry name" value="RNA_pol_sigma70_r4_t2"/>
</dbReference>
<keyword evidence="1" id="KW-0805">Transcription regulation</keyword>
<protein>
    <recommendedName>
        <fullName evidence="5">RNA polymerase sigma factor 70 region 4 type 2 domain-containing protein</fullName>
    </recommendedName>
</protein>
<dbReference type="Pfam" id="PF08281">
    <property type="entry name" value="Sigma70_r4_2"/>
    <property type="match status" value="1"/>
</dbReference>
<accession>A0A810Q8U1</accession>
<evidence type="ECO:0000313" key="6">
    <source>
        <dbReference type="EMBL" id="BCK84679.1"/>
    </source>
</evidence>